<dbReference type="InterPro" id="IPR007969">
    <property type="entry name" value="DUF732"/>
</dbReference>
<feature type="transmembrane region" description="Helical" evidence="2">
    <location>
        <begin position="93"/>
        <end position="116"/>
    </location>
</feature>
<evidence type="ECO:0000313" key="4">
    <source>
        <dbReference type="EMBL" id="BBY02856.1"/>
    </source>
</evidence>
<evidence type="ECO:0000256" key="1">
    <source>
        <dbReference type="SAM" id="MobiDB-lite"/>
    </source>
</evidence>
<keyword evidence="2" id="KW-1133">Transmembrane helix</keyword>
<dbReference type="Proteomes" id="UP000466632">
    <property type="component" value="Chromosome"/>
</dbReference>
<feature type="region of interest" description="Disordered" evidence="1">
    <location>
        <begin position="123"/>
        <end position="142"/>
    </location>
</feature>
<accession>A0A7I7P1W2</accession>
<evidence type="ECO:0000313" key="5">
    <source>
        <dbReference type="Proteomes" id="UP000466632"/>
    </source>
</evidence>
<keyword evidence="2" id="KW-0472">Membrane</keyword>
<dbReference type="KEGG" id="mseo:MSEO_33550"/>
<name>A0A7I7P1W2_9MYCO</name>
<organism evidence="4 5">
    <name type="scientific">Mycobacterium seoulense</name>
    <dbReference type="NCBI Taxonomy" id="386911"/>
    <lineage>
        <taxon>Bacteria</taxon>
        <taxon>Bacillati</taxon>
        <taxon>Actinomycetota</taxon>
        <taxon>Actinomycetes</taxon>
        <taxon>Mycobacteriales</taxon>
        <taxon>Mycobacteriaceae</taxon>
        <taxon>Mycobacterium</taxon>
    </lineage>
</organism>
<keyword evidence="5" id="KW-1185">Reference proteome</keyword>
<protein>
    <recommendedName>
        <fullName evidence="3">DUF732 domain-containing protein</fullName>
    </recommendedName>
</protein>
<dbReference type="AlphaFoldDB" id="A0A7I7P1W2"/>
<reference evidence="4 5" key="1">
    <citation type="journal article" date="2019" name="Emerg. Microbes Infect.">
        <title>Comprehensive subspecies identification of 175 nontuberculous mycobacteria species based on 7547 genomic profiles.</title>
        <authorList>
            <person name="Matsumoto Y."/>
            <person name="Kinjo T."/>
            <person name="Motooka D."/>
            <person name="Nabeya D."/>
            <person name="Jung N."/>
            <person name="Uechi K."/>
            <person name="Horii T."/>
            <person name="Iida T."/>
            <person name="Fujita J."/>
            <person name="Nakamura S."/>
        </authorList>
    </citation>
    <scope>NUCLEOTIDE SEQUENCE [LARGE SCALE GENOMIC DNA]</scope>
    <source>
        <strain evidence="4 5">JCM 16018</strain>
    </source>
</reference>
<dbReference type="Pfam" id="PF05305">
    <property type="entry name" value="DUF732"/>
    <property type="match status" value="1"/>
</dbReference>
<dbReference type="EMBL" id="AP022582">
    <property type="protein sequence ID" value="BBY02856.1"/>
    <property type="molecule type" value="Genomic_DNA"/>
</dbReference>
<gene>
    <name evidence="4" type="ORF">MSEO_33550</name>
</gene>
<sequence length="269" mass="28723">MSQRLDALKLVDMRDRETIDSELRRIALDRRSAREHGGRPSSREVDELLDELLAHSAGVPPAPAGHTSQTEVVADTHRIGYARRRRKGVPRRLALLAALPLSLVAVIAAVMVMFAVHHRDSPAQPAEAAPSAPPPPHRIAPAVPAPRIDIADAALIATLKHEGVPVPSQEYVMAQGHAVCDFLAHQPNFADAVAFVQRSSVWDAEQSGQVTAGAIVAYCPQSQPATPDQLSPAYQSTLSDLQAIEGKLQGIQGDLQGIQGDLDGIPGHP</sequence>
<evidence type="ECO:0000259" key="3">
    <source>
        <dbReference type="Pfam" id="PF05305"/>
    </source>
</evidence>
<feature type="domain" description="DUF732" evidence="3">
    <location>
        <begin position="151"/>
        <end position="221"/>
    </location>
</feature>
<proteinExistence type="predicted"/>
<keyword evidence="2" id="KW-0812">Transmembrane</keyword>
<evidence type="ECO:0000256" key="2">
    <source>
        <dbReference type="SAM" id="Phobius"/>
    </source>
</evidence>